<reference evidence="1 2" key="1">
    <citation type="submission" date="2016-11" db="EMBL/GenBank/DDBJ databases">
        <authorList>
            <person name="Jaros S."/>
            <person name="Januszkiewicz K."/>
            <person name="Wedrychowicz H."/>
        </authorList>
    </citation>
    <scope>NUCLEOTIDE SEQUENCE [LARGE SCALE GENOMIC DNA]</scope>
    <source>
        <strain evidence="1 2">DSM 24574</strain>
    </source>
</reference>
<dbReference type="Proteomes" id="UP000184212">
    <property type="component" value="Unassembled WGS sequence"/>
</dbReference>
<dbReference type="RefSeq" id="WP_073143262.1">
    <property type="nucleotide sequence ID" value="NZ_FQWQ01000006.1"/>
</dbReference>
<sequence>MKDTRVINPSDIRLFYFGSKDVLSNTEEKELRRNKLLRAMILSNCEHIPISLYMRLPNGETLETESDVIDYADDFVILKGGISIPVWTIFDVDA</sequence>
<dbReference type="AlphaFoldDB" id="A0A1M5XM48"/>
<accession>A0A1M5XM48</accession>
<dbReference type="EMBL" id="FQWQ01000006">
    <property type="protein sequence ID" value="SHI00732.1"/>
    <property type="molecule type" value="Genomic_DNA"/>
</dbReference>
<proteinExistence type="predicted"/>
<dbReference type="OrthoDB" id="982075at2"/>
<name>A0A1M5XM48_9BACT</name>
<gene>
    <name evidence="1" type="ORF">SAMN04488109_6718</name>
</gene>
<organism evidence="1 2">
    <name type="scientific">Chryseolinea serpens</name>
    <dbReference type="NCBI Taxonomy" id="947013"/>
    <lineage>
        <taxon>Bacteria</taxon>
        <taxon>Pseudomonadati</taxon>
        <taxon>Bacteroidota</taxon>
        <taxon>Cytophagia</taxon>
        <taxon>Cytophagales</taxon>
        <taxon>Fulvivirgaceae</taxon>
        <taxon>Chryseolinea</taxon>
    </lineage>
</organism>
<protein>
    <submittedName>
        <fullName evidence="1">Uncharacterized protein</fullName>
    </submittedName>
</protein>
<keyword evidence="2" id="KW-1185">Reference proteome</keyword>
<evidence type="ECO:0000313" key="1">
    <source>
        <dbReference type="EMBL" id="SHI00732.1"/>
    </source>
</evidence>
<evidence type="ECO:0000313" key="2">
    <source>
        <dbReference type="Proteomes" id="UP000184212"/>
    </source>
</evidence>